<dbReference type="RefSeq" id="WP_354464467.1">
    <property type="nucleotide sequence ID" value="NZ_JBEWSZ010000008.1"/>
</dbReference>
<gene>
    <name evidence="1" type="ORF">ABVQ20_35415</name>
</gene>
<reference evidence="1 2" key="1">
    <citation type="submission" date="2024-06" db="EMBL/GenBank/DDBJ databases">
        <authorList>
            <person name="Kim D.-U."/>
        </authorList>
    </citation>
    <scope>NUCLEOTIDE SEQUENCE [LARGE SCALE GENOMIC DNA]</scope>
    <source>
        <strain evidence="1 2">KACC15460</strain>
    </source>
</reference>
<protein>
    <submittedName>
        <fullName evidence="1">Uncharacterized protein</fullName>
    </submittedName>
</protein>
<proteinExistence type="predicted"/>
<evidence type="ECO:0000313" key="2">
    <source>
        <dbReference type="Proteomes" id="UP001548832"/>
    </source>
</evidence>
<keyword evidence="2" id="KW-1185">Reference proteome</keyword>
<dbReference type="EMBL" id="JBEWSZ010000008">
    <property type="protein sequence ID" value="MET2832245.1"/>
    <property type="molecule type" value="Genomic_DNA"/>
</dbReference>
<accession>A0ABV2DQE8</accession>
<dbReference type="SUPFAM" id="SSF50199">
    <property type="entry name" value="Staphylococcal nuclease"/>
    <property type="match status" value="1"/>
</dbReference>
<dbReference type="Proteomes" id="UP001548832">
    <property type="component" value="Unassembled WGS sequence"/>
</dbReference>
<evidence type="ECO:0000313" key="1">
    <source>
        <dbReference type="EMBL" id="MET2832245.1"/>
    </source>
</evidence>
<dbReference type="Gene3D" id="2.40.50.90">
    <property type="match status" value="1"/>
</dbReference>
<comment type="caution">
    <text evidence="1">The sequence shown here is derived from an EMBL/GenBank/DDBJ whole genome shotgun (WGS) entry which is preliminary data.</text>
</comment>
<dbReference type="InterPro" id="IPR035437">
    <property type="entry name" value="SNase_OB-fold_sf"/>
</dbReference>
<organism evidence="1 2">
    <name type="scientific">Mesorhizobium shangrilense</name>
    <dbReference type="NCBI Taxonomy" id="460060"/>
    <lineage>
        <taxon>Bacteria</taxon>
        <taxon>Pseudomonadati</taxon>
        <taxon>Pseudomonadota</taxon>
        <taxon>Alphaproteobacteria</taxon>
        <taxon>Hyphomicrobiales</taxon>
        <taxon>Phyllobacteriaceae</taxon>
        <taxon>Mesorhizobium</taxon>
    </lineage>
</organism>
<sequence length="77" mass="8590">MNNHPYAHCFLPFSISIVSVTESDANASIPICGYAKRQQRVVDGDTFWFVGIKYRLYEIDAPELPGVQSANKSTKPV</sequence>
<name>A0ABV2DQE8_9HYPH</name>